<dbReference type="GO" id="GO:0005524">
    <property type="term" value="F:ATP binding"/>
    <property type="evidence" value="ECO:0007669"/>
    <property type="project" value="UniProtKB-KW"/>
</dbReference>
<feature type="compositionally biased region" description="Polar residues" evidence="9">
    <location>
        <begin position="824"/>
        <end position="844"/>
    </location>
</feature>
<feature type="region of interest" description="Disordered" evidence="9">
    <location>
        <begin position="821"/>
        <end position="844"/>
    </location>
</feature>
<keyword evidence="4" id="KW-0547">Nucleotide-binding</keyword>
<keyword evidence="2" id="KW-0723">Serine/threonine-protein kinase</keyword>
<dbReference type="InterPro" id="IPR000719">
    <property type="entry name" value="Prot_kinase_dom"/>
</dbReference>
<comment type="catalytic activity">
    <reaction evidence="7">
        <text>L-threonyl-[protein] + ATP = O-phospho-L-threonyl-[protein] + ADP + H(+)</text>
        <dbReference type="Rhea" id="RHEA:46608"/>
        <dbReference type="Rhea" id="RHEA-COMP:11060"/>
        <dbReference type="Rhea" id="RHEA-COMP:11605"/>
        <dbReference type="ChEBI" id="CHEBI:15378"/>
        <dbReference type="ChEBI" id="CHEBI:30013"/>
        <dbReference type="ChEBI" id="CHEBI:30616"/>
        <dbReference type="ChEBI" id="CHEBI:61977"/>
        <dbReference type="ChEBI" id="CHEBI:456216"/>
        <dbReference type="EC" id="2.7.11.1"/>
    </reaction>
</comment>
<evidence type="ECO:0000256" key="8">
    <source>
        <dbReference type="ARBA" id="ARBA00048679"/>
    </source>
</evidence>
<dbReference type="EC" id="2.7.11.1" evidence="1"/>
<evidence type="ECO:0000256" key="1">
    <source>
        <dbReference type="ARBA" id="ARBA00012513"/>
    </source>
</evidence>
<dbReference type="Gene3D" id="3.30.200.20">
    <property type="entry name" value="Phosphorylase Kinase, domain 1"/>
    <property type="match status" value="1"/>
</dbReference>
<keyword evidence="6" id="KW-0067">ATP-binding</keyword>
<feature type="compositionally biased region" description="Basic and acidic residues" evidence="9">
    <location>
        <begin position="916"/>
        <end position="925"/>
    </location>
</feature>
<dbReference type="SUPFAM" id="SSF56112">
    <property type="entry name" value="Protein kinase-like (PK-like)"/>
    <property type="match status" value="1"/>
</dbReference>
<dbReference type="STRING" id="75913.A0A0K0G0Y0"/>
<reference evidence="11" key="1">
    <citation type="submission" date="2014-07" db="EMBL/GenBank/DDBJ databases">
        <authorList>
            <person name="Martin A.A"/>
            <person name="De Silva N."/>
        </authorList>
    </citation>
    <scope>NUCLEOTIDE SEQUENCE</scope>
</reference>
<dbReference type="Proteomes" id="UP000035680">
    <property type="component" value="Unassembled WGS sequence"/>
</dbReference>
<dbReference type="Pfam" id="PF12202">
    <property type="entry name" value="OSR1_C"/>
    <property type="match status" value="1"/>
</dbReference>
<evidence type="ECO:0000259" key="10">
    <source>
        <dbReference type="PROSITE" id="PS50011"/>
    </source>
</evidence>
<keyword evidence="3" id="KW-0808">Transferase</keyword>
<dbReference type="WBParaSite" id="SVE_1836600.1">
    <property type="protein sequence ID" value="SVE_1836600.1"/>
    <property type="gene ID" value="SVE_1836600"/>
</dbReference>
<protein>
    <recommendedName>
        <fullName evidence="1">non-specific serine/threonine protein kinase</fullName>
        <ecNumber evidence="1">2.7.11.1</ecNumber>
    </recommendedName>
</protein>
<dbReference type="Gene3D" id="3.10.20.90">
    <property type="entry name" value="Phosphatidylinositol 3-kinase Catalytic Subunit, Chain A, domain 1"/>
    <property type="match status" value="1"/>
</dbReference>
<evidence type="ECO:0000313" key="11">
    <source>
        <dbReference type="Proteomes" id="UP000035680"/>
    </source>
</evidence>
<dbReference type="GO" id="GO:0004674">
    <property type="term" value="F:protein serine/threonine kinase activity"/>
    <property type="evidence" value="ECO:0007669"/>
    <property type="project" value="UniProtKB-KW"/>
</dbReference>
<comment type="catalytic activity">
    <reaction evidence="8">
        <text>L-seryl-[protein] + ATP = O-phospho-L-seryl-[protein] + ADP + H(+)</text>
        <dbReference type="Rhea" id="RHEA:17989"/>
        <dbReference type="Rhea" id="RHEA-COMP:9863"/>
        <dbReference type="Rhea" id="RHEA-COMP:11604"/>
        <dbReference type="ChEBI" id="CHEBI:15378"/>
        <dbReference type="ChEBI" id="CHEBI:29999"/>
        <dbReference type="ChEBI" id="CHEBI:30616"/>
        <dbReference type="ChEBI" id="CHEBI:83421"/>
        <dbReference type="ChEBI" id="CHEBI:456216"/>
        <dbReference type="EC" id="2.7.11.1"/>
    </reaction>
</comment>
<evidence type="ECO:0000256" key="6">
    <source>
        <dbReference type="ARBA" id="ARBA00022840"/>
    </source>
</evidence>
<dbReference type="PANTHER" id="PTHR13902">
    <property type="entry name" value="SERINE/THREONINE-PROTEIN KINASE WNK WITH NO LYSINE -RELATED"/>
    <property type="match status" value="1"/>
</dbReference>
<name>A0A0K0G0Y0_STRVS</name>
<sequence length="1045" mass="120305">MTKFLDERPVDKSPNGRFLKFDEKLDEDNLKTVYLGLDIETGIDVAWFEFKSDKPCRGRKLKSYKEVKLMLWEIKHPNIVEFYDCWEAYNEKNNICLFVVTELMTSGTLTSYIKKFQTVSIEILKHWGRQILLTLNYLHTRNPPVVHRYLTCDNIYIVETTGNIKIDDLYLSTLDNSSPHFMGLLGTLAYLAPEVYNTRYDEAVDVYAFGMCLLTMVTGEYLYSECSSEVQTFIKASAGKKPDCFYKIPEEYGELKDIIDKCLMADRDERITVSQLLSHDFFAPDDQSGVKIEIKNKEEDLMKYSSLFQMELRITDPKKRTEYNLNEDEGLHFYFDYLNNTVEDLLNELIEQNYVLECNREILTKKIECEVNLFIKEKAQKRKKISETNDENLSVISSSISSTDIMKNYDYLEWKNTLSLLTDNCCKVKDDDKIVMKNNFAIKTVNITPNTVEQVFNISDISNDITTSFNMECNILGTEKYENTNVLKPVENKILSGKTDEISKIDLTPFTDLKFISNQNFGESQFTTSRCSQYLSREQKNMSNGQIGSDLKTAVLPSNSVDKIADDSCKQQCGKKIRSTITLTGDSNIQYSNDSNNLPHVNRGKLVRTISSNTSIASSIDSSPDGDRSNIKNLKTNIRNMESDLKNLSGTTEIPFNFGGNLSQSKTLPEDISKCRNSISDNHDSNQQNNVISLPMAYTKKLEPRLGYDLGRNADRENYLDEMIRKRLALLPATFPSVVESKTFESNEQYNSRKESIQTCSNCSIKENLNIRTQEIRTNLIENQVSQLQIQNMLSKKNEVLEHLHSLSDQKKILPETLSDKLTHTNGNKKSQQSDTLPYSQTSTNDYNIRGYIDEIDGKLDSNQRVQKVSISSIPNNERKNSLPQVFDDKSEELSLPNKQFLDKTISSTSDVSSEETLRKSSRKYDHQYEIDKKIKEMLNAKNPSNSLKNQPTCLYKNSSYSCHSPEHHSIIEVDINVIDREIELYKLDKLVFDTLQRHKKELLELRTRQCTELREIKHLSTLMTLKTQELLRQLYVENEDNLGK</sequence>
<evidence type="ECO:0000256" key="3">
    <source>
        <dbReference type="ARBA" id="ARBA00022679"/>
    </source>
</evidence>
<dbReference type="InterPro" id="IPR011009">
    <property type="entry name" value="Kinase-like_dom_sf"/>
</dbReference>
<evidence type="ECO:0000256" key="9">
    <source>
        <dbReference type="SAM" id="MobiDB-lite"/>
    </source>
</evidence>
<evidence type="ECO:0000256" key="2">
    <source>
        <dbReference type="ARBA" id="ARBA00022527"/>
    </source>
</evidence>
<dbReference type="Pfam" id="PF00069">
    <property type="entry name" value="Pkinase"/>
    <property type="match status" value="1"/>
</dbReference>
<proteinExistence type="predicted"/>
<accession>A0A0K0G0Y0</accession>
<keyword evidence="11" id="KW-1185">Reference proteome</keyword>
<dbReference type="PROSITE" id="PS50011">
    <property type="entry name" value="PROTEIN_KINASE_DOM"/>
    <property type="match status" value="1"/>
</dbReference>
<dbReference type="InterPro" id="IPR024678">
    <property type="entry name" value="Kinase_OSR1/WNK_CCT"/>
</dbReference>
<feature type="domain" description="Protein kinase" evidence="10">
    <location>
        <begin position="19"/>
        <end position="282"/>
    </location>
</feature>
<evidence type="ECO:0000313" key="12">
    <source>
        <dbReference type="WBParaSite" id="SVE_1836600.1"/>
    </source>
</evidence>
<dbReference type="Gene3D" id="1.10.510.10">
    <property type="entry name" value="Transferase(Phosphotransferase) domain 1"/>
    <property type="match status" value="1"/>
</dbReference>
<dbReference type="AlphaFoldDB" id="A0A0K0G0Y0"/>
<evidence type="ECO:0000256" key="5">
    <source>
        <dbReference type="ARBA" id="ARBA00022777"/>
    </source>
</evidence>
<feature type="region of interest" description="Disordered" evidence="9">
    <location>
        <begin position="906"/>
        <end position="925"/>
    </location>
</feature>
<reference evidence="12" key="2">
    <citation type="submission" date="2015-08" db="UniProtKB">
        <authorList>
            <consortium name="WormBaseParasite"/>
        </authorList>
    </citation>
    <scope>IDENTIFICATION</scope>
</reference>
<dbReference type="InterPro" id="IPR050588">
    <property type="entry name" value="WNK_Ser-Thr_kinase"/>
</dbReference>
<evidence type="ECO:0000256" key="7">
    <source>
        <dbReference type="ARBA" id="ARBA00047899"/>
    </source>
</evidence>
<evidence type="ECO:0000256" key="4">
    <source>
        <dbReference type="ARBA" id="ARBA00022741"/>
    </source>
</evidence>
<organism evidence="11 12">
    <name type="scientific">Strongyloides venezuelensis</name>
    <name type="common">Threadworm</name>
    <dbReference type="NCBI Taxonomy" id="75913"/>
    <lineage>
        <taxon>Eukaryota</taxon>
        <taxon>Metazoa</taxon>
        <taxon>Ecdysozoa</taxon>
        <taxon>Nematoda</taxon>
        <taxon>Chromadorea</taxon>
        <taxon>Rhabditida</taxon>
        <taxon>Tylenchina</taxon>
        <taxon>Panagrolaimomorpha</taxon>
        <taxon>Strongyloidoidea</taxon>
        <taxon>Strongyloididae</taxon>
        <taxon>Strongyloides</taxon>
    </lineage>
</organism>
<keyword evidence="5" id="KW-0418">Kinase</keyword>